<keyword evidence="3" id="KW-1185">Reference proteome</keyword>
<dbReference type="InterPro" id="IPR001387">
    <property type="entry name" value="Cro/C1-type_HTH"/>
</dbReference>
<evidence type="ECO:0000313" key="2">
    <source>
        <dbReference type="EMBL" id="MBC3516042.1"/>
    </source>
</evidence>
<evidence type="ECO:0000259" key="1">
    <source>
        <dbReference type="PROSITE" id="PS50943"/>
    </source>
</evidence>
<evidence type="ECO:0000313" key="3">
    <source>
        <dbReference type="Proteomes" id="UP000597668"/>
    </source>
</evidence>
<protein>
    <recommendedName>
        <fullName evidence="1">HTH cro/C1-type domain-containing protein</fullName>
    </recommendedName>
</protein>
<organism evidence="2 3">
    <name type="scientific">Neobittarella massiliensis</name>
    <name type="common">ex Bilen et al. 2018</name>
    <dbReference type="NCBI Taxonomy" id="2041842"/>
    <lineage>
        <taxon>Bacteria</taxon>
        <taxon>Bacillati</taxon>
        <taxon>Bacillota</taxon>
        <taxon>Clostridia</taxon>
        <taxon>Eubacteriales</taxon>
        <taxon>Oscillospiraceae</taxon>
        <taxon>Neobittarella (ex Bilen et al. 2018)</taxon>
    </lineage>
</organism>
<accession>A0A8J6INE5</accession>
<dbReference type="Proteomes" id="UP000597668">
    <property type="component" value="Unassembled WGS sequence"/>
</dbReference>
<dbReference type="PROSITE" id="PS50943">
    <property type="entry name" value="HTH_CROC1"/>
    <property type="match status" value="1"/>
</dbReference>
<gene>
    <name evidence="2" type="ORF">H8K20_06495</name>
</gene>
<reference evidence="2" key="1">
    <citation type="submission" date="2020-08" db="EMBL/GenBank/DDBJ databases">
        <authorList>
            <person name="Liu C."/>
            <person name="Sun Q."/>
        </authorList>
    </citation>
    <scope>NUCLEOTIDE SEQUENCE</scope>
    <source>
        <strain evidence="2">NSJ-65</strain>
    </source>
</reference>
<comment type="caution">
    <text evidence="2">The sequence shown here is derived from an EMBL/GenBank/DDBJ whole genome shotgun (WGS) entry which is preliminary data.</text>
</comment>
<dbReference type="EMBL" id="JACOGI010000001">
    <property type="protein sequence ID" value="MBC3516042.1"/>
    <property type="molecule type" value="Genomic_DNA"/>
</dbReference>
<feature type="domain" description="HTH cro/C1-type" evidence="1">
    <location>
        <begin position="29"/>
        <end position="63"/>
    </location>
</feature>
<sequence length="170" mass="19247">MQLSDARKQQGLRQSDVVIELWRRGYRWMNQPALSKIEQCKLLPTPPLAEDLSKICNFPVSQFYGPHGLKIVNTYGDRSRARQTPETVYKPTACVPMDIIGSREKLHEVLHRNGYPSYNQFAIEKLAELYNEDARKQKSAPASVAAETDAVQKSTPQVYHVEGGCQVESI</sequence>
<dbReference type="RefSeq" id="WP_186487841.1">
    <property type="nucleotide sequence ID" value="NZ_JACOGI010000001.1"/>
</dbReference>
<proteinExistence type="predicted"/>
<dbReference type="AlphaFoldDB" id="A0A8J6INE5"/>
<name>A0A8J6INE5_9FIRM</name>